<gene>
    <name evidence="2" type="ORF">RJ641_006499</name>
</gene>
<evidence type="ECO:0000313" key="3">
    <source>
        <dbReference type="Proteomes" id="UP001370490"/>
    </source>
</evidence>
<evidence type="ECO:0000313" key="2">
    <source>
        <dbReference type="EMBL" id="KAK6927908.1"/>
    </source>
</evidence>
<feature type="region of interest" description="Disordered" evidence="1">
    <location>
        <begin position="1"/>
        <end position="74"/>
    </location>
</feature>
<comment type="caution">
    <text evidence="2">The sequence shown here is derived from an EMBL/GenBank/DDBJ whole genome shotgun (WGS) entry which is preliminary data.</text>
</comment>
<feature type="compositionally biased region" description="Basic and acidic residues" evidence="1">
    <location>
        <begin position="225"/>
        <end position="239"/>
    </location>
</feature>
<dbReference type="AlphaFoldDB" id="A0AAN8V3U7"/>
<accession>A0AAN8V3U7</accession>
<name>A0AAN8V3U7_9MAGN</name>
<keyword evidence="3" id="KW-1185">Reference proteome</keyword>
<dbReference type="PANTHER" id="PTHR36332">
    <property type="entry name" value="STRESS RESPONSE PROTEIN"/>
    <property type="match status" value="1"/>
</dbReference>
<feature type="compositionally biased region" description="Basic residues" evidence="1">
    <location>
        <begin position="208"/>
        <end position="224"/>
    </location>
</feature>
<feature type="region of interest" description="Disordered" evidence="1">
    <location>
        <begin position="183"/>
        <end position="248"/>
    </location>
</feature>
<dbReference type="PANTHER" id="PTHR36332:SF1">
    <property type="entry name" value="STRESS RESPONSE PROTEIN"/>
    <property type="match status" value="1"/>
</dbReference>
<proteinExistence type="predicted"/>
<protein>
    <submittedName>
        <fullName evidence="2">Uncharacterized protein</fullName>
    </submittedName>
</protein>
<evidence type="ECO:0000256" key="1">
    <source>
        <dbReference type="SAM" id="MobiDB-lite"/>
    </source>
</evidence>
<feature type="compositionally biased region" description="Acidic residues" evidence="1">
    <location>
        <begin position="27"/>
        <end position="44"/>
    </location>
</feature>
<organism evidence="2 3">
    <name type="scientific">Dillenia turbinata</name>
    <dbReference type="NCBI Taxonomy" id="194707"/>
    <lineage>
        <taxon>Eukaryota</taxon>
        <taxon>Viridiplantae</taxon>
        <taxon>Streptophyta</taxon>
        <taxon>Embryophyta</taxon>
        <taxon>Tracheophyta</taxon>
        <taxon>Spermatophyta</taxon>
        <taxon>Magnoliopsida</taxon>
        <taxon>eudicotyledons</taxon>
        <taxon>Gunneridae</taxon>
        <taxon>Pentapetalae</taxon>
        <taxon>Dilleniales</taxon>
        <taxon>Dilleniaceae</taxon>
        <taxon>Dillenia</taxon>
    </lineage>
</organism>
<sequence length="248" mass="27920">MIKRIFYNIEHGDKDEASESSSSSSDSEVEAEATEETELEDDEAQEVKEDKESFSTSSGYESGDSSGNEVDVNSSGLLTEVDAVVTETDKQHHSDNKASDKRDAETLETYTGVAAEKNSIADNWAGCILECKSVFKCRLCPRIVCLTEETLMAHLKSKRHARSEKLLNEGRLKLMLNSDGEIEEERETHAERHARTVAVAKDPGDQKRKNRGRQRQRMRLKRKKMIEDSDAAKAGESSKHQVKKRRKN</sequence>
<dbReference type="Proteomes" id="UP001370490">
    <property type="component" value="Unassembled WGS sequence"/>
</dbReference>
<feature type="compositionally biased region" description="Low complexity" evidence="1">
    <location>
        <begin position="54"/>
        <end position="69"/>
    </location>
</feature>
<dbReference type="EMBL" id="JBAMMX010000014">
    <property type="protein sequence ID" value="KAK6927908.1"/>
    <property type="molecule type" value="Genomic_DNA"/>
</dbReference>
<reference evidence="2 3" key="1">
    <citation type="submission" date="2023-12" db="EMBL/GenBank/DDBJ databases">
        <title>A high-quality genome assembly for Dillenia turbinata (Dilleniales).</title>
        <authorList>
            <person name="Chanderbali A."/>
        </authorList>
    </citation>
    <scope>NUCLEOTIDE SEQUENCE [LARGE SCALE GENOMIC DNA]</scope>
    <source>
        <strain evidence="2">LSX21</strain>
        <tissue evidence="2">Leaf</tissue>
    </source>
</reference>